<dbReference type="Pfam" id="PF00144">
    <property type="entry name" value="Beta-lactamase"/>
    <property type="match status" value="1"/>
</dbReference>
<dbReference type="EMBL" id="AUXT01000161">
    <property type="protein sequence ID" value="KZN47039.1"/>
    <property type="molecule type" value="Genomic_DNA"/>
</dbReference>
<dbReference type="Gene3D" id="3.40.710.10">
    <property type="entry name" value="DD-peptidase/beta-lactamase superfamily"/>
    <property type="match status" value="1"/>
</dbReference>
<dbReference type="InterPro" id="IPR050491">
    <property type="entry name" value="AmpC-like"/>
</dbReference>
<dbReference type="PATRIC" id="fig|1365253.3.peg.2665"/>
<evidence type="ECO:0000313" key="3">
    <source>
        <dbReference type="Proteomes" id="UP000076587"/>
    </source>
</evidence>
<gene>
    <name evidence="2" type="ORF">N482_02145</name>
</gene>
<dbReference type="OrthoDB" id="9799367at2"/>
<organism evidence="2 3">
    <name type="scientific">Pseudoalteromonas luteoviolacea NCIMB 1942</name>
    <dbReference type="NCBI Taxonomy" id="1365253"/>
    <lineage>
        <taxon>Bacteria</taxon>
        <taxon>Pseudomonadati</taxon>
        <taxon>Pseudomonadota</taxon>
        <taxon>Gammaproteobacteria</taxon>
        <taxon>Alteromonadales</taxon>
        <taxon>Pseudoalteromonadaceae</taxon>
        <taxon>Pseudoalteromonas</taxon>
    </lineage>
</organism>
<feature type="domain" description="Beta-lactamase-related" evidence="1">
    <location>
        <begin position="32"/>
        <end position="357"/>
    </location>
</feature>
<dbReference type="SUPFAM" id="SSF56601">
    <property type="entry name" value="beta-lactamase/transpeptidase-like"/>
    <property type="match status" value="1"/>
</dbReference>
<dbReference type="Proteomes" id="UP000076587">
    <property type="component" value="Unassembled WGS sequence"/>
</dbReference>
<name>A0A167BYG5_9GAMM</name>
<protein>
    <recommendedName>
        <fullName evidence="1">Beta-lactamase-related domain-containing protein</fullName>
    </recommendedName>
</protein>
<evidence type="ECO:0000259" key="1">
    <source>
        <dbReference type="Pfam" id="PF00144"/>
    </source>
</evidence>
<dbReference type="InterPro" id="IPR012338">
    <property type="entry name" value="Beta-lactam/transpept-like"/>
</dbReference>
<accession>A0A167BYG5</accession>
<dbReference type="InterPro" id="IPR001466">
    <property type="entry name" value="Beta-lactam-related"/>
</dbReference>
<sequence>MKTNFAVLQQLKLVLLVAICFFTSLFVKADEVDTIITQIMADRHIPGLQLAVVKDKKIIKTQGYGVANLQDDIAVTNHTVFSINSMTKAFTGVALLQLVEKGVISLDDEVGKHLPELPKAWHKIQIKHLMAHTSGLPKILSGYYIDLIVRGDPKAAWKKVQTLPMISDINTRFDYNQTGYVIVGKIIDKYVDGSFVEFITDHQLKPVGMHLTAESGFEYMTPVIKNQARQYLYERKTKRFVNIYGRFFYMMRTAAGMNSTATELAQYLIALQSNKLVKNTKLLWNPIKLNNGKIGGFSKLENGYAIGWQVLDRKHYPAVSASGGNAVTMIHYPENNVSIVVLTNLAGALPIQFVDNIAAHYIEDFKL</sequence>
<proteinExistence type="predicted"/>
<dbReference type="RefSeq" id="WP_063377276.1">
    <property type="nucleotide sequence ID" value="NZ_AUXT01000161.1"/>
</dbReference>
<comment type="caution">
    <text evidence="2">The sequence shown here is derived from an EMBL/GenBank/DDBJ whole genome shotgun (WGS) entry which is preliminary data.</text>
</comment>
<reference evidence="2 3" key="1">
    <citation type="submission" date="2013-07" db="EMBL/GenBank/DDBJ databases">
        <title>Comparative Genomic and Metabolomic Analysis of Twelve Strains of Pseudoalteromonas luteoviolacea.</title>
        <authorList>
            <person name="Vynne N.G."/>
            <person name="Mansson M."/>
            <person name="Gram L."/>
        </authorList>
    </citation>
    <scope>NUCLEOTIDE SEQUENCE [LARGE SCALE GENOMIC DNA]</scope>
    <source>
        <strain evidence="2 3">NCIMB 1942</strain>
    </source>
</reference>
<evidence type="ECO:0000313" key="2">
    <source>
        <dbReference type="EMBL" id="KZN47039.1"/>
    </source>
</evidence>
<dbReference type="AlphaFoldDB" id="A0A167BYG5"/>
<dbReference type="PANTHER" id="PTHR46825:SF9">
    <property type="entry name" value="BETA-LACTAMASE-RELATED DOMAIN-CONTAINING PROTEIN"/>
    <property type="match status" value="1"/>
</dbReference>
<dbReference type="PANTHER" id="PTHR46825">
    <property type="entry name" value="D-ALANYL-D-ALANINE-CARBOXYPEPTIDASE/ENDOPEPTIDASE AMPH"/>
    <property type="match status" value="1"/>
</dbReference>